<dbReference type="FunFam" id="1.10.10.10:FF:000001">
    <property type="entry name" value="LysR family transcriptional regulator"/>
    <property type="match status" value="1"/>
</dbReference>
<dbReference type="CDD" id="cd05466">
    <property type="entry name" value="PBP2_LTTR_substrate"/>
    <property type="match status" value="1"/>
</dbReference>
<name>H5TU77_GORO1</name>
<dbReference type="GO" id="GO:0003677">
    <property type="term" value="F:DNA binding"/>
    <property type="evidence" value="ECO:0007669"/>
    <property type="project" value="UniProtKB-KW"/>
</dbReference>
<dbReference type="SUPFAM" id="SSF46785">
    <property type="entry name" value="Winged helix' DNA-binding domain"/>
    <property type="match status" value="1"/>
</dbReference>
<keyword evidence="4" id="KW-0804">Transcription</keyword>
<sequence length="314" mass="33350">MVDLHLATYFVAVIDHGGITKAAQALYISQPSLSQAIRTLERRLGVTLFDRSGRRLELTDAGARVEVVARRVLADVDRARDRVAAVRELRSGTVDVVTDSMFAVTPLVSIVRDFRTRFNQVAVRILAADGPAGIVNRLRHGEAEIGLIDSAADHSTFTFAPLGTQELVLAAPPSLSVDTTDGALARKSVRSLPLVIDLSDQTMGTQLTDVIGDDARNVVVDCAHPPTVRELVNRGVGATILPRDSVAEQIPGAVAYPMTPPLHHEFGMLVRSGQPSPAAAAFIAVARRTCGAPALVDDDALSTVDATLDADDLG</sequence>
<keyword evidence="3" id="KW-0238">DNA-binding</keyword>
<dbReference type="Gene3D" id="1.10.10.10">
    <property type="entry name" value="Winged helix-like DNA-binding domain superfamily/Winged helix DNA-binding domain"/>
    <property type="match status" value="1"/>
</dbReference>
<dbReference type="PANTHER" id="PTHR30419">
    <property type="entry name" value="HTH-TYPE TRANSCRIPTIONAL REGULATOR YBHD"/>
    <property type="match status" value="1"/>
</dbReference>
<dbReference type="InterPro" id="IPR050950">
    <property type="entry name" value="HTH-type_LysR_regulators"/>
</dbReference>
<dbReference type="SUPFAM" id="SSF53850">
    <property type="entry name" value="Periplasmic binding protein-like II"/>
    <property type="match status" value="1"/>
</dbReference>
<dbReference type="InterPro" id="IPR000847">
    <property type="entry name" value="LysR_HTH_N"/>
</dbReference>
<keyword evidence="7" id="KW-1185">Reference proteome</keyword>
<dbReference type="InterPro" id="IPR005119">
    <property type="entry name" value="LysR_subst-bd"/>
</dbReference>
<keyword evidence="2" id="KW-0805">Transcription regulation</keyword>
<comment type="caution">
    <text evidence="6">The sequence shown here is derived from an EMBL/GenBank/DDBJ whole genome shotgun (WGS) entry which is preliminary data.</text>
</comment>
<comment type="similarity">
    <text evidence="1">Belongs to the LysR transcriptional regulatory family.</text>
</comment>
<proteinExistence type="inferred from homology"/>
<evidence type="ECO:0000256" key="2">
    <source>
        <dbReference type="ARBA" id="ARBA00023015"/>
    </source>
</evidence>
<dbReference type="PROSITE" id="PS50931">
    <property type="entry name" value="HTH_LYSR"/>
    <property type="match status" value="1"/>
</dbReference>
<evidence type="ECO:0000259" key="5">
    <source>
        <dbReference type="PROSITE" id="PS50931"/>
    </source>
</evidence>
<accession>H5TU77</accession>
<evidence type="ECO:0000313" key="6">
    <source>
        <dbReference type="EMBL" id="GAB37035.1"/>
    </source>
</evidence>
<feature type="domain" description="HTH lysR-type" evidence="5">
    <location>
        <begin position="2"/>
        <end position="59"/>
    </location>
</feature>
<dbReference type="Gene3D" id="3.40.190.290">
    <property type="match status" value="1"/>
</dbReference>
<gene>
    <name evidence="6" type="ORF">GOOTI_256_00020</name>
</gene>
<dbReference type="EMBL" id="BAFB01000256">
    <property type="protein sequence ID" value="GAB37035.1"/>
    <property type="molecule type" value="Genomic_DNA"/>
</dbReference>
<dbReference type="InterPro" id="IPR036390">
    <property type="entry name" value="WH_DNA-bd_sf"/>
</dbReference>
<dbReference type="AlphaFoldDB" id="H5TU77"/>
<dbReference type="GO" id="GO:0003700">
    <property type="term" value="F:DNA-binding transcription factor activity"/>
    <property type="evidence" value="ECO:0007669"/>
    <property type="project" value="InterPro"/>
</dbReference>
<evidence type="ECO:0000256" key="4">
    <source>
        <dbReference type="ARBA" id="ARBA00023163"/>
    </source>
</evidence>
<evidence type="ECO:0000256" key="3">
    <source>
        <dbReference type="ARBA" id="ARBA00023125"/>
    </source>
</evidence>
<dbReference type="InterPro" id="IPR036388">
    <property type="entry name" value="WH-like_DNA-bd_sf"/>
</dbReference>
<dbReference type="Proteomes" id="UP000005038">
    <property type="component" value="Unassembled WGS sequence"/>
</dbReference>
<dbReference type="Pfam" id="PF00126">
    <property type="entry name" value="HTH_1"/>
    <property type="match status" value="1"/>
</dbReference>
<protein>
    <submittedName>
        <fullName evidence="6">LysR family transcriptional regulator</fullName>
    </submittedName>
</protein>
<dbReference type="STRING" id="1108044.GOOTI_256_00020"/>
<dbReference type="Pfam" id="PF03466">
    <property type="entry name" value="LysR_substrate"/>
    <property type="match status" value="1"/>
</dbReference>
<dbReference type="PRINTS" id="PR00039">
    <property type="entry name" value="HTHLYSR"/>
</dbReference>
<dbReference type="GO" id="GO:0005829">
    <property type="term" value="C:cytosol"/>
    <property type="evidence" value="ECO:0007669"/>
    <property type="project" value="TreeGrafter"/>
</dbReference>
<organism evidence="6 7">
    <name type="scientific">Gordonia otitidis (strain DSM 44809 / CCUG 52243 / JCM 12355 / NBRC 100426 / IFM 10032)</name>
    <dbReference type="NCBI Taxonomy" id="1108044"/>
    <lineage>
        <taxon>Bacteria</taxon>
        <taxon>Bacillati</taxon>
        <taxon>Actinomycetota</taxon>
        <taxon>Actinomycetes</taxon>
        <taxon>Mycobacteriales</taxon>
        <taxon>Gordoniaceae</taxon>
        <taxon>Gordonia</taxon>
    </lineage>
</organism>
<reference evidence="6" key="1">
    <citation type="submission" date="2012-02" db="EMBL/GenBank/DDBJ databases">
        <title>Whole genome shotgun sequence of Gordonia otitidis NBRC 100426.</title>
        <authorList>
            <person name="Yoshida I."/>
            <person name="Hosoyama A."/>
            <person name="Tsuchikane K."/>
            <person name="Katsumata H."/>
            <person name="Yamazaki S."/>
            <person name="Fujita N."/>
        </authorList>
    </citation>
    <scope>NUCLEOTIDE SEQUENCE [LARGE SCALE GENOMIC DNA]</scope>
    <source>
        <strain evidence="6">NBRC 100426</strain>
    </source>
</reference>
<evidence type="ECO:0000256" key="1">
    <source>
        <dbReference type="ARBA" id="ARBA00009437"/>
    </source>
</evidence>
<evidence type="ECO:0000313" key="7">
    <source>
        <dbReference type="Proteomes" id="UP000005038"/>
    </source>
</evidence>